<protein>
    <submittedName>
        <fullName evidence="2">Ca-activated chloride channel family protein</fullName>
    </submittedName>
</protein>
<evidence type="ECO:0000259" key="1">
    <source>
        <dbReference type="PROSITE" id="PS50234"/>
    </source>
</evidence>
<sequence length="238" mass="25765">MSLEAKMKQILVITDGCSNVGESPIEAAADARRQGIAVNVIGVVEKGEMGGAGRDEVMRIAEAGNGMCRIVQPSDLSATAQMMTHQTMQLTLQQAVNAELKSVLGKTQEELPPEERARVTSVVDKLQEELHLDLIVLIDTSASMKHKMDMVREAVRDLSFSLSARMGSSRVAVAVFPGQRGNWVETVQTFSATLDPKTLERCYVASGGTPTGPAIRHALQLFQEKTESGIDEQWAALD</sequence>
<accession>A0A1M6PET0</accession>
<dbReference type="STRING" id="1830138.SAMN05443507_10812"/>
<dbReference type="Pfam" id="PF00092">
    <property type="entry name" value="VWA"/>
    <property type="match status" value="2"/>
</dbReference>
<reference evidence="3" key="1">
    <citation type="submission" date="2016-11" db="EMBL/GenBank/DDBJ databases">
        <authorList>
            <person name="Varghese N."/>
            <person name="Submissions S."/>
        </authorList>
    </citation>
    <scope>NUCLEOTIDE SEQUENCE [LARGE SCALE GENOMIC DNA]</scope>
    <source>
        <strain evidence="3">USBA-503</strain>
    </source>
</reference>
<evidence type="ECO:0000313" key="2">
    <source>
        <dbReference type="EMBL" id="SHK06446.1"/>
    </source>
</evidence>
<name>A0A1M6PET0_9BACL</name>
<dbReference type="CDD" id="cd00198">
    <property type="entry name" value="vWFA"/>
    <property type="match status" value="1"/>
</dbReference>
<dbReference type="InterPro" id="IPR036465">
    <property type="entry name" value="vWFA_dom_sf"/>
</dbReference>
<evidence type="ECO:0000313" key="3">
    <source>
        <dbReference type="Proteomes" id="UP000184016"/>
    </source>
</evidence>
<feature type="domain" description="VWFA" evidence="1">
    <location>
        <begin position="1"/>
        <end position="100"/>
    </location>
</feature>
<organism evidence="2 3">
    <name type="scientific">Alicyclobacillus tolerans</name>
    <dbReference type="NCBI Taxonomy" id="90970"/>
    <lineage>
        <taxon>Bacteria</taxon>
        <taxon>Bacillati</taxon>
        <taxon>Bacillota</taxon>
        <taxon>Bacilli</taxon>
        <taxon>Bacillales</taxon>
        <taxon>Alicyclobacillaceae</taxon>
        <taxon>Alicyclobacillus</taxon>
    </lineage>
</organism>
<keyword evidence="3" id="KW-1185">Reference proteome</keyword>
<dbReference type="Proteomes" id="UP000184016">
    <property type="component" value="Unassembled WGS sequence"/>
</dbReference>
<gene>
    <name evidence="2" type="ORF">SAMN05443507_10812</name>
</gene>
<dbReference type="AlphaFoldDB" id="A0A1M6PET0"/>
<dbReference type="InterPro" id="IPR002035">
    <property type="entry name" value="VWF_A"/>
</dbReference>
<proteinExistence type="predicted"/>
<dbReference type="EMBL" id="FRAF01000008">
    <property type="protein sequence ID" value="SHK06446.1"/>
    <property type="molecule type" value="Genomic_DNA"/>
</dbReference>
<dbReference type="PROSITE" id="PS50234">
    <property type="entry name" value="VWFA"/>
    <property type="match status" value="1"/>
</dbReference>
<dbReference type="Gene3D" id="3.40.50.410">
    <property type="entry name" value="von Willebrand factor, type A domain"/>
    <property type="match status" value="1"/>
</dbReference>
<dbReference type="SUPFAM" id="SSF53300">
    <property type="entry name" value="vWA-like"/>
    <property type="match status" value="2"/>
</dbReference>